<evidence type="ECO:0000256" key="1">
    <source>
        <dbReference type="ARBA" id="ARBA00004651"/>
    </source>
</evidence>
<evidence type="ECO:0000256" key="2">
    <source>
        <dbReference type="ARBA" id="ARBA00007362"/>
    </source>
</evidence>
<feature type="transmembrane region" description="Helical" evidence="8">
    <location>
        <begin position="7"/>
        <end position="25"/>
    </location>
</feature>
<evidence type="ECO:0000256" key="3">
    <source>
        <dbReference type="ARBA" id="ARBA00022448"/>
    </source>
</evidence>
<dbReference type="AlphaFoldDB" id="A0A2N1J5Q1"/>
<dbReference type="InterPro" id="IPR037185">
    <property type="entry name" value="EmrE-like"/>
</dbReference>
<dbReference type="Proteomes" id="UP000233248">
    <property type="component" value="Unassembled WGS sequence"/>
</dbReference>
<keyword evidence="11" id="KW-1185">Reference proteome</keyword>
<gene>
    <name evidence="10" type="primary">rarD</name>
    <name evidence="10" type="ORF">CP960_02660</name>
</gene>
<proteinExistence type="inferred from homology"/>
<dbReference type="NCBIfam" id="TIGR00688">
    <property type="entry name" value="rarD"/>
    <property type="match status" value="1"/>
</dbReference>
<evidence type="ECO:0000256" key="5">
    <source>
        <dbReference type="ARBA" id="ARBA00022692"/>
    </source>
</evidence>
<feature type="transmembrane region" description="Helical" evidence="8">
    <location>
        <begin position="235"/>
        <end position="256"/>
    </location>
</feature>
<evidence type="ECO:0000313" key="10">
    <source>
        <dbReference type="EMBL" id="PKI81792.1"/>
    </source>
</evidence>
<dbReference type="Pfam" id="PF00892">
    <property type="entry name" value="EamA"/>
    <property type="match status" value="2"/>
</dbReference>
<feature type="transmembrane region" description="Helical" evidence="8">
    <location>
        <begin position="208"/>
        <end position="228"/>
    </location>
</feature>
<dbReference type="PANTHER" id="PTHR22911">
    <property type="entry name" value="ACYL-MALONYL CONDENSING ENZYME-RELATED"/>
    <property type="match status" value="1"/>
</dbReference>
<feature type="transmembrane region" description="Helical" evidence="8">
    <location>
        <begin position="74"/>
        <end position="94"/>
    </location>
</feature>
<feature type="domain" description="EamA" evidence="9">
    <location>
        <begin position="150"/>
        <end position="282"/>
    </location>
</feature>
<name>A0A2N1J5Q1_9BACT</name>
<dbReference type="EMBL" id="NXIF01000008">
    <property type="protein sequence ID" value="PKI81792.1"/>
    <property type="molecule type" value="Genomic_DNA"/>
</dbReference>
<keyword evidence="3" id="KW-0813">Transport</keyword>
<dbReference type="OrthoDB" id="369870at2"/>
<evidence type="ECO:0000259" key="9">
    <source>
        <dbReference type="Pfam" id="PF00892"/>
    </source>
</evidence>
<evidence type="ECO:0000256" key="6">
    <source>
        <dbReference type="ARBA" id="ARBA00022989"/>
    </source>
</evidence>
<dbReference type="InterPro" id="IPR000620">
    <property type="entry name" value="EamA_dom"/>
</dbReference>
<feature type="transmembrane region" description="Helical" evidence="8">
    <location>
        <begin position="100"/>
        <end position="119"/>
    </location>
</feature>
<feature type="transmembrane region" description="Helical" evidence="8">
    <location>
        <begin position="177"/>
        <end position="196"/>
    </location>
</feature>
<dbReference type="PANTHER" id="PTHR22911:SF137">
    <property type="entry name" value="SOLUTE CARRIER FAMILY 35 MEMBER G2-RELATED"/>
    <property type="match status" value="1"/>
</dbReference>
<evidence type="ECO:0000256" key="8">
    <source>
        <dbReference type="SAM" id="Phobius"/>
    </source>
</evidence>
<sequence length="291" mass="32753">MSEKNLGLIYALCAFLFWGLTPMYYKQITMVPPFEILAHRVVFSVIVLIFLLFISKQFNTLKPIFKSLSKMRYLIFASILISINWFTFIYSISVNKIVEASLGYFITPLVTVALGFLIFQERVNKAQAVAIVLAIIAVIYQLVTLGTIPLIALTLAFSFGFYGMVRKKVDISSIPGLFIETIVILPVALIYLNFLVQNEQSVFNSLNSYDMAMLSLSGLVTVVPLLWFNAAATRMSLTALGFIQYLGPTVAFLVAVFVYDEALSTDKLITFMFIWIALLIFSFDGLKKRRA</sequence>
<evidence type="ECO:0000256" key="7">
    <source>
        <dbReference type="ARBA" id="ARBA00023136"/>
    </source>
</evidence>
<keyword evidence="6 8" id="KW-1133">Transmembrane helix</keyword>
<feature type="transmembrane region" description="Helical" evidence="8">
    <location>
        <begin position="37"/>
        <end position="54"/>
    </location>
</feature>
<evidence type="ECO:0000256" key="4">
    <source>
        <dbReference type="ARBA" id="ARBA00022475"/>
    </source>
</evidence>
<feature type="transmembrane region" description="Helical" evidence="8">
    <location>
        <begin position="268"/>
        <end position="286"/>
    </location>
</feature>
<feature type="transmembrane region" description="Helical" evidence="8">
    <location>
        <begin position="148"/>
        <end position="165"/>
    </location>
</feature>
<dbReference type="RefSeq" id="WP_101183688.1">
    <property type="nucleotide sequence ID" value="NZ_CP031218.1"/>
</dbReference>
<dbReference type="SUPFAM" id="SSF103481">
    <property type="entry name" value="Multidrug resistance efflux transporter EmrE"/>
    <property type="match status" value="2"/>
</dbReference>
<keyword evidence="4" id="KW-1003">Cell membrane</keyword>
<comment type="caution">
    <text evidence="10">The sequence shown here is derived from an EMBL/GenBank/DDBJ whole genome shotgun (WGS) entry which is preliminary data.</text>
</comment>
<comment type="similarity">
    <text evidence="2">Belongs to the EamA transporter family.</text>
</comment>
<keyword evidence="5 8" id="KW-0812">Transmembrane</keyword>
<dbReference type="InterPro" id="IPR004626">
    <property type="entry name" value="RarD"/>
</dbReference>
<organism evidence="10 11">
    <name type="scientific">Malaciobacter halophilus</name>
    <dbReference type="NCBI Taxonomy" id="197482"/>
    <lineage>
        <taxon>Bacteria</taxon>
        <taxon>Pseudomonadati</taxon>
        <taxon>Campylobacterota</taxon>
        <taxon>Epsilonproteobacteria</taxon>
        <taxon>Campylobacterales</taxon>
        <taxon>Arcobacteraceae</taxon>
        <taxon>Malaciobacter</taxon>
    </lineage>
</organism>
<feature type="transmembrane region" description="Helical" evidence="8">
    <location>
        <begin position="126"/>
        <end position="142"/>
    </location>
</feature>
<protein>
    <submittedName>
        <fullName evidence="10">Protein RarD</fullName>
    </submittedName>
</protein>
<keyword evidence="7 8" id="KW-0472">Membrane</keyword>
<reference evidence="10 11" key="1">
    <citation type="submission" date="2017-09" db="EMBL/GenBank/DDBJ databases">
        <title>Genomics of the genus Arcobacter.</title>
        <authorList>
            <person name="Perez-Cataluna A."/>
            <person name="Figueras M.J."/>
            <person name="Salas-Masso N."/>
        </authorList>
    </citation>
    <scope>NUCLEOTIDE SEQUENCE [LARGE SCALE GENOMIC DNA]</scope>
    <source>
        <strain evidence="10 11">DSM 18005</strain>
    </source>
</reference>
<dbReference type="KEGG" id="ahs:AHALO_2443"/>
<accession>A0A2N1J5Q1</accession>
<feature type="domain" description="EamA" evidence="9">
    <location>
        <begin position="6"/>
        <end position="139"/>
    </location>
</feature>
<comment type="subcellular location">
    <subcellularLocation>
        <location evidence="1">Cell membrane</location>
        <topology evidence="1">Multi-pass membrane protein</topology>
    </subcellularLocation>
</comment>
<dbReference type="GO" id="GO:0005886">
    <property type="term" value="C:plasma membrane"/>
    <property type="evidence" value="ECO:0007669"/>
    <property type="project" value="UniProtKB-SubCell"/>
</dbReference>
<evidence type="ECO:0000313" key="11">
    <source>
        <dbReference type="Proteomes" id="UP000233248"/>
    </source>
</evidence>